<sequence length="98" mass="11338">MSKQITTIARLKAKPGAEARLEEVLKSLIEPTRAESGCIDYTMHRDLEEPGVYYFYDNWHSQEDLDAHFEMPHMKRVIEIAPDVLAEPLKLIRLEKLG</sequence>
<dbReference type="RefSeq" id="WP_099508166.1">
    <property type="nucleotide sequence ID" value="NZ_CP016616.1"/>
</dbReference>
<dbReference type="InterPro" id="IPR050744">
    <property type="entry name" value="AI-2_Isomerase_LsrG"/>
</dbReference>
<protein>
    <recommendedName>
        <fullName evidence="1">ABM domain-containing protein</fullName>
    </recommendedName>
</protein>
<dbReference type="GO" id="GO:0003824">
    <property type="term" value="F:catalytic activity"/>
    <property type="evidence" value="ECO:0007669"/>
    <property type="project" value="TreeGrafter"/>
</dbReference>
<gene>
    <name evidence="2" type="ORF">BB934_02155</name>
</gene>
<organism evidence="2">
    <name type="scientific">Microvirga ossetica</name>
    <dbReference type="NCBI Taxonomy" id="1882682"/>
    <lineage>
        <taxon>Bacteria</taxon>
        <taxon>Pseudomonadati</taxon>
        <taxon>Pseudomonadota</taxon>
        <taxon>Alphaproteobacteria</taxon>
        <taxon>Hyphomicrobiales</taxon>
        <taxon>Methylobacteriaceae</taxon>
        <taxon>Microvirga</taxon>
    </lineage>
</organism>
<dbReference type="Gene3D" id="3.30.70.100">
    <property type="match status" value="1"/>
</dbReference>
<evidence type="ECO:0000313" key="2">
    <source>
        <dbReference type="EMBL" id="ANY77167.1"/>
    </source>
</evidence>
<dbReference type="AlphaFoldDB" id="A0A1B2EB50"/>
<proteinExistence type="predicted"/>
<dbReference type="EMBL" id="CP016616">
    <property type="protein sequence ID" value="ANY77167.1"/>
    <property type="molecule type" value="Genomic_DNA"/>
</dbReference>
<dbReference type="SUPFAM" id="SSF54909">
    <property type="entry name" value="Dimeric alpha+beta barrel"/>
    <property type="match status" value="1"/>
</dbReference>
<dbReference type="InterPro" id="IPR011008">
    <property type="entry name" value="Dimeric_a/b-barrel"/>
</dbReference>
<dbReference type="OrthoDB" id="9812754at2"/>
<reference evidence="2" key="1">
    <citation type="submission" date="2016-07" db="EMBL/GenBank/DDBJ databases">
        <title>Microvirga ossetica sp. nov. a new species of rhizobia isolated from root nodules of the legume species Vicia alpestris Steven originated from North Ossetia region in the Caucasus.</title>
        <authorList>
            <person name="Safronova V.I."/>
            <person name="Kuznetsova I.G."/>
            <person name="Sazanova A.L."/>
            <person name="Belimov A."/>
            <person name="Andronov E."/>
            <person name="Osledkin Y.S."/>
            <person name="Onishchuk O.P."/>
            <person name="Kurchak O.N."/>
            <person name="Shaposhnikov A.I."/>
            <person name="Willems A."/>
            <person name="Tikhonovich I.A."/>
        </authorList>
    </citation>
    <scope>NUCLEOTIDE SEQUENCE [LARGE SCALE GENOMIC DNA]</scope>
    <source>
        <strain evidence="2">V5/3M</strain>
    </source>
</reference>
<dbReference type="PANTHER" id="PTHR33336">
    <property type="entry name" value="QUINOL MONOOXYGENASE YGIN-RELATED"/>
    <property type="match status" value="1"/>
</dbReference>
<dbReference type="KEGG" id="moc:BB934_02155"/>
<dbReference type="PANTHER" id="PTHR33336:SF3">
    <property type="entry name" value="ABM DOMAIN-CONTAINING PROTEIN"/>
    <property type="match status" value="1"/>
</dbReference>
<name>A0A1B2EB50_9HYPH</name>
<dbReference type="InterPro" id="IPR007138">
    <property type="entry name" value="ABM_dom"/>
</dbReference>
<dbReference type="Pfam" id="PF03992">
    <property type="entry name" value="ABM"/>
    <property type="match status" value="1"/>
</dbReference>
<accession>A0A1B2EB50</accession>
<feature type="domain" description="ABM" evidence="1">
    <location>
        <begin position="5"/>
        <end position="93"/>
    </location>
</feature>
<dbReference type="PROSITE" id="PS51725">
    <property type="entry name" value="ABM"/>
    <property type="match status" value="1"/>
</dbReference>
<evidence type="ECO:0000259" key="1">
    <source>
        <dbReference type="PROSITE" id="PS51725"/>
    </source>
</evidence>